<evidence type="ECO:0000256" key="3">
    <source>
        <dbReference type="ARBA" id="ARBA00022729"/>
    </source>
</evidence>
<feature type="region of interest" description="Disordered" evidence="4">
    <location>
        <begin position="1"/>
        <end position="29"/>
    </location>
</feature>
<evidence type="ECO:0000256" key="1">
    <source>
        <dbReference type="ARBA" id="ARBA00004196"/>
    </source>
</evidence>
<dbReference type="Gene3D" id="2.60.120.1440">
    <property type="match status" value="1"/>
</dbReference>
<sequence>PTPTPTPVPTSTPTPMPTSTPIPTPTRTPTPEIIAEMTSVLVENRVADPEKVAKVVQVTRQGTPVAAELQMPLQAGDTITTQADSTAAITYRKGHTVVLGPAETDGEIRKQGMLGRIGRIFVKAQGAFQVETDYIAAGTEGTEFVVDLGADTAVAVSVLNGKILVRSQKNLWEPVRLDRLEQATTSGAEAPTVAPIEQQKFNTTIEWVNQTEKLAKIEERVLVPKVEGLPIEQAQEILSQAGLKVNVREVIENKAQGGTVLRQNLLPGSRAEVESVLELVVEKTLRLSLFLPESEAYFWTNTREGAESEARKLGVELLLVTTEWGDQASEAQAQDLRKVIRQNVDGIAVVPFSDGIIPEIVRAAQRDIPVVTLFNSFHLDDLKEQGAVVYAFVAESFFLDGQQVAEFISQQLGAAGGEVAVLEGVPGQIESDEQRDGFFAVIEQVPALKVVTSEAAYWDYEQAVEVTAKMLQAYPNLKAIYACNDPMAMGALQAIHDAGKSGEIIVVGSNGDDFAIAAILEGHLTATIAMNSFGIGEMGVRRLVEIIRNREAPPEETSRVNVPSRLITRDLLEKQATP</sequence>
<dbReference type="PANTHER" id="PTHR46847:SF1">
    <property type="entry name" value="D-ALLOSE-BINDING PERIPLASMIC PROTEIN-RELATED"/>
    <property type="match status" value="1"/>
</dbReference>
<organism evidence="6 7">
    <name type="scientific">candidate division KSB3 bacterium</name>
    <dbReference type="NCBI Taxonomy" id="2044937"/>
    <lineage>
        <taxon>Bacteria</taxon>
        <taxon>candidate division KSB3</taxon>
    </lineage>
</organism>
<dbReference type="EMBL" id="WJJP01000749">
    <property type="protein sequence ID" value="MBD3327529.1"/>
    <property type="molecule type" value="Genomic_DNA"/>
</dbReference>
<dbReference type="Gene3D" id="3.30.10.20">
    <property type="match status" value="1"/>
</dbReference>
<dbReference type="Proteomes" id="UP000649604">
    <property type="component" value="Unassembled WGS sequence"/>
</dbReference>
<feature type="compositionally biased region" description="Pro residues" evidence="4">
    <location>
        <begin position="1"/>
        <end position="28"/>
    </location>
</feature>
<proteinExistence type="inferred from homology"/>
<dbReference type="PANTHER" id="PTHR46847">
    <property type="entry name" value="D-ALLOSE-BINDING PERIPLASMIC PROTEIN-RELATED"/>
    <property type="match status" value="1"/>
</dbReference>
<dbReference type="Pfam" id="PF03793">
    <property type="entry name" value="PASTA"/>
    <property type="match status" value="1"/>
</dbReference>
<comment type="similarity">
    <text evidence="2">Belongs to the bacterial solute-binding protein 2 family.</text>
</comment>
<evidence type="ECO:0000256" key="2">
    <source>
        <dbReference type="ARBA" id="ARBA00007639"/>
    </source>
</evidence>
<accession>A0A9D5K0A6</accession>
<dbReference type="SMART" id="SM00740">
    <property type="entry name" value="PASTA"/>
    <property type="match status" value="1"/>
</dbReference>
<evidence type="ECO:0000256" key="4">
    <source>
        <dbReference type="SAM" id="MobiDB-lite"/>
    </source>
</evidence>
<gene>
    <name evidence="6" type="ORF">GF339_23290</name>
</gene>
<dbReference type="AlphaFoldDB" id="A0A9D5K0A6"/>
<evidence type="ECO:0000313" key="6">
    <source>
        <dbReference type="EMBL" id="MBD3327529.1"/>
    </source>
</evidence>
<comment type="subcellular location">
    <subcellularLocation>
        <location evidence="1">Cell envelope</location>
    </subcellularLocation>
</comment>
<name>A0A9D5K0A6_9BACT</name>
<keyword evidence="3" id="KW-0732">Signal</keyword>
<dbReference type="InterPro" id="IPR025997">
    <property type="entry name" value="SBP_2_dom"/>
</dbReference>
<feature type="non-terminal residue" evidence="6">
    <location>
        <position position="1"/>
    </location>
</feature>
<evidence type="ECO:0000259" key="5">
    <source>
        <dbReference type="PROSITE" id="PS51178"/>
    </source>
</evidence>
<comment type="caution">
    <text evidence="6">The sequence shown here is derived from an EMBL/GenBank/DDBJ whole genome shotgun (WGS) entry which is preliminary data.</text>
</comment>
<dbReference type="GO" id="GO:0030313">
    <property type="term" value="C:cell envelope"/>
    <property type="evidence" value="ECO:0007669"/>
    <property type="project" value="UniProtKB-SubCell"/>
</dbReference>
<dbReference type="InterPro" id="IPR005543">
    <property type="entry name" value="PASTA_dom"/>
</dbReference>
<reference evidence="6" key="1">
    <citation type="submission" date="2019-11" db="EMBL/GenBank/DDBJ databases">
        <title>Microbial mats filling the niche in hypersaline microbial mats.</title>
        <authorList>
            <person name="Wong H.L."/>
            <person name="Macleod F.I."/>
            <person name="White R.A. III"/>
            <person name="Burns B.P."/>
        </authorList>
    </citation>
    <scope>NUCLEOTIDE SEQUENCE</scope>
    <source>
        <strain evidence="6">Rbin_158</strain>
    </source>
</reference>
<dbReference type="SUPFAM" id="SSF53822">
    <property type="entry name" value="Periplasmic binding protein-like I"/>
    <property type="match status" value="1"/>
</dbReference>
<feature type="domain" description="PASTA" evidence="5">
    <location>
        <begin position="217"/>
        <end position="283"/>
    </location>
</feature>
<protein>
    <submittedName>
        <fullName evidence="6">Substrate-binding domain-containing protein</fullName>
    </submittedName>
</protein>
<dbReference type="PROSITE" id="PS51178">
    <property type="entry name" value="PASTA"/>
    <property type="match status" value="1"/>
</dbReference>
<dbReference type="InterPro" id="IPR028082">
    <property type="entry name" value="Peripla_BP_I"/>
</dbReference>
<dbReference type="GO" id="GO:0030246">
    <property type="term" value="F:carbohydrate binding"/>
    <property type="evidence" value="ECO:0007669"/>
    <property type="project" value="UniProtKB-ARBA"/>
</dbReference>
<evidence type="ECO:0000313" key="7">
    <source>
        <dbReference type="Proteomes" id="UP000649604"/>
    </source>
</evidence>
<dbReference type="CDD" id="cd06577">
    <property type="entry name" value="PASTA_pknB"/>
    <property type="match status" value="1"/>
</dbReference>
<dbReference type="Gene3D" id="3.40.50.2300">
    <property type="match status" value="2"/>
</dbReference>
<dbReference type="Pfam" id="PF13407">
    <property type="entry name" value="Peripla_BP_4"/>
    <property type="match status" value="1"/>
</dbReference>